<evidence type="ECO:0000256" key="1">
    <source>
        <dbReference type="SAM" id="MobiDB-lite"/>
    </source>
</evidence>
<accession>A0A085NG25</accession>
<organism evidence="2">
    <name type="scientific">Trichuris suis</name>
    <name type="common">pig whipworm</name>
    <dbReference type="NCBI Taxonomy" id="68888"/>
    <lineage>
        <taxon>Eukaryota</taxon>
        <taxon>Metazoa</taxon>
        <taxon>Ecdysozoa</taxon>
        <taxon>Nematoda</taxon>
        <taxon>Enoplea</taxon>
        <taxon>Dorylaimia</taxon>
        <taxon>Trichinellida</taxon>
        <taxon>Trichuridae</taxon>
        <taxon>Trichuris</taxon>
    </lineage>
</organism>
<feature type="region of interest" description="Disordered" evidence="1">
    <location>
        <begin position="87"/>
        <end position="112"/>
    </location>
</feature>
<name>A0A085NG25_9BILA</name>
<protein>
    <submittedName>
        <fullName evidence="2">Uncharacterized protein</fullName>
    </submittedName>
</protein>
<reference evidence="2" key="1">
    <citation type="journal article" date="2014" name="Nat. Genet.">
        <title>Genome and transcriptome of the porcine whipworm Trichuris suis.</title>
        <authorList>
            <person name="Jex A.R."/>
            <person name="Nejsum P."/>
            <person name="Schwarz E.M."/>
            <person name="Hu L."/>
            <person name="Young N.D."/>
            <person name="Hall R.S."/>
            <person name="Korhonen P.K."/>
            <person name="Liao S."/>
            <person name="Thamsborg S."/>
            <person name="Xia J."/>
            <person name="Xu P."/>
            <person name="Wang S."/>
            <person name="Scheerlinck J.P."/>
            <person name="Hofmann A."/>
            <person name="Sternberg P.W."/>
            <person name="Wang J."/>
            <person name="Gasser R.B."/>
        </authorList>
    </citation>
    <scope>NUCLEOTIDE SEQUENCE [LARGE SCALE GENOMIC DNA]</scope>
    <source>
        <strain evidence="2">DCEP-RM93F</strain>
    </source>
</reference>
<dbReference type="Proteomes" id="UP000030758">
    <property type="component" value="Unassembled WGS sequence"/>
</dbReference>
<dbReference type="EMBL" id="KL367505">
    <property type="protein sequence ID" value="KFD68421.1"/>
    <property type="molecule type" value="Genomic_DNA"/>
</dbReference>
<dbReference type="AlphaFoldDB" id="A0A085NG25"/>
<evidence type="ECO:0000313" key="2">
    <source>
        <dbReference type="EMBL" id="KFD68421.1"/>
    </source>
</evidence>
<proteinExistence type="predicted"/>
<sequence length="238" mass="27079">MTHLRAYLTETHRKKSGDARSGLLSGHRWSPFPNPRMWNVFAYTILHRCRVASWGPINDEHRVISFMYGNTVSAIIFRYESAVTFPSKENGPNTPPAQATRPGAFTSRSKERSTKFNSPVVVIFDQPTQQLWMIGPETLFPQNLSNDASRNPFVGKPTSRLLQGLMDRLQSSSFPVLRITTARSVSTWHIFNALSCFNVPHCFSACRFRRKGFAPASCDFREITIFVKALYNMNTILQ</sequence>
<gene>
    <name evidence="2" type="ORF">M514_04126</name>
</gene>